<evidence type="ECO:0000256" key="2">
    <source>
        <dbReference type="ARBA" id="ARBA00022621"/>
    </source>
</evidence>
<dbReference type="InterPro" id="IPR035938">
    <property type="entry name" value="Hemerythrin-like_sf"/>
</dbReference>
<gene>
    <name evidence="6" type="ORF">KEM09_09260</name>
</gene>
<dbReference type="Gene3D" id="1.20.120.50">
    <property type="entry name" value="Hemerythrin-like"/>
    <property type="match status" value="1"/>
</dbReference>
<sequence>MWTEELSVNNAVIDNEHKELFTLIDNFYKGIKDNSPRERLEELIFGLVAYTKTHFANEEDHMRRMNYPNLKEHEMLHKEFIDKTQSYYERLKGGKLILSIEVTNFLKEWLVKHIKGTDQQYASFERMSKV</sequence>
<dbReference type="NCBIfam" id="NF033749">
    <property type="entry name" value="bact_hemeryth"/>
    <property type="match status" value="1"/>
</dbReference>
<keyword evidence="3" id="KW-0479">Metal-binding</keyword>
<keyword evidence="4" id="KW-0408">Iron</keyword>
<dbReference type="CDD" id="cd12107">
    <property type="entry name" value="Hemerythrin"/>
    <property type="match status" value="1"/>
</dbReference>
<organism evidence="6 7">
    <name type="scientific">Carboxylicivirga mesophila</name>
    <dbReference type="NCBI Taxonomy" id="1166478"/>
    <lineage>
        <taxon>Bacteria</taxon>
        <taxon>Pseudomonadati</taxon>
        <taxon>Bacteroidota</taxon>
        <taxon>Bacteroidia</taxon>
        <taxon>Marinilabiliales</taxon>
        <taxon>Marinilabiliaceae</taxon>
        <taxon>Carboxylicivirga</taxon>
    </lineage>
</organism>
<keyword evidence="7" id="KW-1185">Reference proteome</keyword>
<dbReference type="Proteomes" id="UP000721861">
    <property type="component" value="Unassembled WGS sequence"/>
</dbReference>
<dbReference type="NCBIfam" id="TIGR02481">
    <property type="entry name" value="hemeryth_dom"/>
    <property type="match status" value="1"/>
</dbReference>
<dbReference type="PROSITE" id="PS00550">
    <property type="entry name" value="HEMERYTHRINS"/>
    <property type="match status" value="1"/>
</dbReference>
<dbReference type="InterPro" id="IPR016131">
    <property type="entry name" value="Haemerythrin_Fe_BS"/>
</dbReference>
<protein>
    <submittedName>
        <fullName evidence="6">Hemerythrin family protein</fullName>
    </submittedName>
</protein>
<evidence type="ECO:0000313" key="6">
    <source>
        <dbReference type="EMBL" id="MBS2211589.1"/>
    </source>
</evidence>
<dbReference type="SUPFAM" id="SSF47188">
    <property type="entry name" value="Hemerythrin-like"/>
    <property type="match status" value="1"/>
</dbReference>
<keyword evidence="2" id="KW-0561">Oxygen transport</keyword>
<dbReference type="PANTHER" id="PTHR37164:SF1">
    <property type="entry name" value="BACTERIOHEMERYTHRIN"/>
    <property type="match status" value="1"/>
</dbReference>
<proteinExistence type="inferred from homology"/>
<name>A0ABS5K9A3_9BACT</name>
<feature type="domain" description="Hemerythrin-like" evidence="5">
    <location>
        <begin position="11"/>
        <end position="122"/>
    </location>
</feature>
<dbReference type="EMBL" id="JAGUCN010000009">
    <property type="protein sequence ID" value="MBS2211589.1"/>
    <property type="molecule type" value="Genomic_DNA"/>
</dbReference>
<reference evidence="6 7" key="1">
    <citation type="journal article" date="2014" name="Int. J. Syst. Evol. Microbiol.">
        <title>Carboxylicivirga gen. nov. in the family Marinilabiliaceae with two novel species, Carboxylicivirga mesophila sp. nov. and Carboxylicivirga taeanensis sp. nov., and reclassification of Cytophaga fermentans as Saccharicrinis fermentans gen. nov., comb. nov.</title>
        <authorList>
            <person name="Yang S.H."/>
            <person name="Seo H.S."/>
            <person name="Woo J.H."/>
            <person name="Oh H.M."/>
            <person name="Jang H."/>
            <person name="Lee J.H."/>
            <person name="Kim S.J."/>
            <person name="Kwon K.K."/>
        </authorList>
    </citation>
    <scope>NUCLEOTIDE SEQUENCE [LARGE SCALE GENOMIC DNA]</scope>
    <source>
        <strain evidence="6 7">JCM 18290</strain>
    </source>
</reference>
<dbReference type="InterPro" id="IPR012827">
    <property type="entry name" value="Hemerythrin_metal-bd"/>
</dbReference>
<evidence type="ECO:0000313" key="7">
    <source>
        <dbReference type="Proteomes" id="UP000721861"/>
    </source>
</evidence>
<accession>A0ABS5K9A3</accession>
<comment type="caution">
    <text evidence="6">The sequence shown here is derived from an EMBL/GenBank/DDBJ whole genome shotgun (WGS) entry which is preliminary data.</text>
</comment>
<evidence type="ECO:0000256" key="1">
    <source>
        <dbReference type="ARBA" id="ARBA00010587"/>
    </source>
</evidence>
<evidence type="ECO:0000256" key="3">
    <source>
        <dbReference type="ARBA" id="ARBA00022723"/>
    </source>
</evidence>
<evidence type="ECO:0000259" key="5">
    <source>
        <dbReference type="Pfam" id="PF01814"/>
    </source>
</evidence>
<dbReference type="InterPro" id="IPR050669">
    <property type="entry name" value="Hemerythrin"/>
</dbReference>
<dbReference type="PANTHER" id="PTHR37164">
    <property type="entry name" value="BACTERIOHEMERYTHRIN"/>
    <property type="match status" value="1"/>
</dbReference>
<comment type="similarity">
    <text evidence="1">Belongs to the hemerythrin family.</text>
</comment>
<dbReference type="InterPro" id="IPR012312">
    <property type="entry name" value="Hemerythrin-like"/>
</dbReference>
<keyword evidence="2" id="KW-0813">Transport</keyword>
<evidence type="ECO:0000256" key="4">
    <source>
        <dbReference type="ARBA" id="ARBA00023004"/>
    </source>
</evidence>
<dbReference type="Pfam" id="PF01814">
    <property type="entry name" value="Hemerythrin"/>
    <property type="match status" value="1"/>
</dbReference>
<dbReference type="RefSeq" id="WP_212227796.1">
    <property type="nucleotide sequence ID" value="NZ_JAGUCN010000009.1"/>
</dbReference>